<accession>A0A9X3UJ51</accession>
<dbReference type="EMBL" id="JAPJZI010000001">
    <property type="protein sequence ID" value="MDA5400107.1"/>
    <property type="molecule type" value="Genomic_DNA"/>
</dbReference>
<evidence type="ECO:0000259" key="2">
    <source>
        <dbReference type="Pfam" id="PF12680"/>
    </source>
</evidence>
<evidence type="ECO:0000256" key="1">
    <source>
        <dbReference type="SAM" id="SignalP"/>
    </source>
</evidence>
<dbReference type="PANTHER" id="PTHR38436">
    <property type="entry name" value="POLYKETIDE CYCLASE SNOAL-LIKE DOMAIN"/>
    <property type="match status" value="1"/>
</dbReference>
<organism evidence="3 4">
    <name type="scientific">Hoeflea prorocentri</name>
    <dbReference type="NCBI Taxonomy" id="1922333"/>
    <lineage>
        <taxon>Bacteria</taxon>
        <taxon>Pseudomonadati</taxon>
        <taxon>Pseudomonadota</taxon>
        <taxon>Alphaproteobacteria</taxon>
        <taxon>Hyphomicrobiales</taxon>
        <taxon>Rhizobiaceae</taxon>
        <taxon>Hoeflea</taxon>
    </lineage>
</organism>
<name>A0A9X3UJ51_9HYPH</name>
<dbReference type="Gene3D" id="3.10.450.50">
    <property type="match status" value="2"/>
</dbReference>
<evidence type="ECO:0000313" key="3">
    <source>
        <dbReference type="EMBL" id="MDA5400107.1"/>
    </source>
</evidence>
<dbReference type="AlphaFoldDB" id="A0A9X3UJ51"/>
<feature type="signal peptide" evidence="1">
    <location>
        <begin position="1"/>
        <end position="23"/>
    </location>
</feature>
<gene>
    <name evidence="3" type="ORF">OQ273_16115</name>
</gene>
<comment type="caution">
    <text evidence="3">The sequence shown here is derived from an EMBL/GenBank/DDBJ whole genome shotgun (WGS) entry which is preliminary data.</text>
</comment>
<dbReference type="Pfam" id="PF12680">
    <property type="entry name" value="SnoaL_2"/>
    <property type="match status" value="2"/>
</dbReference>
<dbReference type="PANTHER" id="PTHR38436:SF1">
    <property type="entry name" value="ESTER CYCLASE"/>
    <property type="match status" value="1"/>
</dbReference>
<dbReference type="InterPro" id="IPR032710">
    <property type="entry name" value="NTF2-like_dom_sf"/>
</dbReference>
<feature type="domain" description="SnoaL-like" evidence="2">
    <location>
        <begin position="34"/>
        <end position="126"/>
    </location>
</feature>
<dbReference type="GO" id="GO:0030638">
    <property type="term" value="P:polyketide metabolic process"/>
    <property type="evidence" value="ECO:0007669"/>
    <property type="project" value="InterPro"/>
</dbReference>
<dbReference type="SUPFAM" id="SSF54427">
    <property type="entry name" value="NTF2-like"/>
    <property type="match status" value="2"/>
</dbReference>
<reference evidence="3" key="1">
    <citation type="submission" date="2022-11" db="EMBL/GenBank/DDBJ databases">
        <title>Draft genome sequence of Hoeflea poritis E7-10 and Hoeflea prorocentri PM5-8, separated from scleractinian coral Porites lutea and marine dinoflagellate.</title>
        <authorList>
            <person name="Zhang G."/>
            <person name="Wei Q."/>
            <person name="Cai L."/>
        </authorList>
    </citation>
    <scope>NUCLEOTIDE SEQUENCE</scope>
    <source>
        <strain evidence="3">PM5-8</strain>
    </source>
</reference>
<evidence type="ECO:0000313" key="4">
    <source>
        <dbReference type="Proteomes" id="UP001151234"/>
    </source>
</evidence>
<dbReference type="InterPro" id="IPR037401">
    <property type="entry name" value="SnoaL-like"/>
</dbReference>
<dbReference type="InterPro" id="IPR009959">
    <property type="entry name" value="Cyclase_SnoaL-like"/>
</dbReference>
<feature type="domain" description="SnoaL-like" evidence="2">
    <location>
        <begin position="163"/>
        <end position="260"/>
    </location>
</feature>
<dbReference type="Proteomes" id="UP001151234">
    <property type="component" value="Unassembled WGS sequence"/>
</dbReference>
<keyword evidence="1" id="KW-0732">Signal</keyword>
<protein>
    <submittedName>
        <fullName evidence="3">Nuclear transport factor 2 family protein</fullName>
    </submittedName>
</protein>
<proteinExistence type="predicted"/>
<feature type="chain" id="PRO_5040902137" evidence="1">
    <location>
        <begin position="24"/>
        <end position="280"/>
    </location>
</feature>
<sequence length="280" mass="29893">MNTLALAAAAALTMAASASPSLAADTKDIVTSAMTELMINKNVNAIDTYFAEPYIQHNQSVPTGLDALKGLAGQVIADNPAFKYSMVRILADGDVGIAHGVYEGFGEMPLVAFDVFRVENGKIVEHWDNLSPIAADNPSGRSQTDGPVEVTDLDKTDANKTLVREFVETVLIGGAFDRLPDYFDGNNYIQHNSNIADGLDGLQEGLQALAKAGVTMRIAKVHEVYGEGNFVLVMSEGDISGKPMAFYDLFRVEGGKIAEHWDVIAPILPAAEAANSNGKF</sequence>
<dbReference type="RefSeq" id="WP_267991514.1">
    <property type="nucleotide sequence ID" value="NZ_JAPJZI010000001.1"/>
</dbReference>
<keyword evidence="4" id="KW-1185">Reference proteome</keyword>